<reference evidence="2" key="1">
    <citation type="journal article" date="2019" name="Environ. Microbiol.">
        <title>Fungal ecological strategies reflected in gene transcription - a case study of two litter decomposers.</title>
        <authorList>
            <person name="Barbi F."/>
            <person name="Kohler A."/>
            <person name="Barry K."/>
            <person name="Baskaran P."/>
            <person name="Daum C."/>
            <person name="Fauchery L."/>
            <person name="Ihrmark K."/>
            <person name="Kuo A."/>
            <person name="LaButti K."/>
            <person name="Lipzen A."/>
            <person name="Morin E."/>
            <person name="Grigoriev I.V."/>
            <person name="Henrissat B."/>
            <person name="Lindahl B."/>
            <person name="Martin F."/>
        </authorList>
    </citation>
    <scope>NUCLEOTIDE SEQUENCE</scope>
    <source>
        <strain evidence="2">JB14</strain>
    </source>
</reference>
<feature type="region of interest" description="Disordered" evidence="1">
    <location>
        <begin position="174"/>
        <end position="205"/>
    </location>
</feature>
<name>A0A6A4HSH0_9AGAR</name>
<sequence>MFYIFGRGGTETEMRQIPLTVPIYRATGKNLPPTVQAYLAAQARAQAEAQARMPNRRRFAPASPVVSNDDAGAGTTGSGIGNGRAAPVIPGPLPASYGVTRTNSGSRRLHSHKTSSGMDSGEVRAMGNVGQTSSKSMREKFIHPGPGAIPAAAAPAISQQPLGPFNQFTQRLHRRNSNSNPAPHPPAPVIPHDYSRTHSHTHSHSIPRLTLAIIPPPLFVPPPPTEHRVRHQVSFINPNQCQHLNMHPLFATTSAYDCIISAGVRDPTAVVPPILYDVNLPPSPISVHCKPNDSAPTSKSKTDAIPADILSEPALTSTLMLDCYCLLLSIYAAPLEPRIKRRPTLPPSLSKKYYKSVQFTEKDNQAFTTHLSGITLDKQIIQGQQNNGVWVLGGQYKAHDKTYQGSSLILKVVTGDVKDTAEIREKKAKAEVKVLDEIEDLVASGMFSHKAFNNNEKPVPVISTYSNVPVGNLWTTWQAGQASQSILGSAYKDTKDQEAKQKMQTTTIEMMCRKAAQITVAKKIYHNDNHKKNILVTASVGKVHSIEIIDWGFPDVYLVTDPMTEDEIYKICVDYWTFYWKVDPDLKL</sequence>
<dbReference type="Proteomes" id="UP000799118">
    <property type="component" value="Unassembled WGS sequence"/>
</dbReference>
<protein>
    <recommendedName>
        <fullName evidence="4">Protein kinase domain-containing protein</fullName>
    </recommendedName>
</protein>
<evidence type="ECO:0000313" key="2">
    <source>
        <dbReference type="EMBL" id="KAE9400278.1"/>
    </source>
</evidence>
<dbReference type="AlphaFoldDB" id="A0A6A4HSH0"/>
<accession>A0A6A4HSH0</accession>
<gene>
    <name evidence="2" type="ORF">BT96DRAFT_1098197</name>
</gene>
<proteinExistence type="predicted"/>
<feature type="region of interest" description="Disordered" evidence="1">
    <location>
        <begin position="60"/>
        <end position="84"/>
    </location>
</feature>
<keyword evidence="3" id="KW-1185">Reference proteome</keyword>
<evidence type="ECO:0008006" key="4">
    <source>
        <dbReference type="Google" id="ProtNLM"/>
    </source>
</evidence>
<organism evidence="2 3">
    <name type="scientific">Gymnopus androsaceus JB14</name>
    <dbReference type="NCBI Taxonomy" id="1447944"/>
    <lineage>
        <taxon>Eukaryota</taxon>
        <taxon>Fungi</taxon>
        <taxon>Dikarya</taxon>
        <taxon>Basidiomycota</taxon>
        <taxon>Agaricomycotina</taxon>
        <taxon>Agaricomycetes</taxon>
        <taxon>Agaricomycetidae</taxon>
        <taxon>Agaricales</taxon>
        <taxon>Marasmiineae</taxon>
        <taxon>Omphalotaceae</taxon>
        <taxon>Gymnopus</taxon>
    </lineage>
</organism>
<evidence type="ECO:0000256" key="1">
    <source>
        <dbReference type="SAM" id="MobiDB-lite"/>
    </source>
</evidence>
<dbReference type="OrthoDB" id="3242468at2759"/>
<dbReference type="EMBL" id="ML769458">
    <property type="protein sequence ID" value="KAE9400278.1"/>
    <property type="molecule type" value="Genomic_DNA"/>
</dbReference>
<feature type="region of interest" description="Disordered" evidence="1">
    <location>
        <begin position="101"/>
        <end position="124"/>
    </location>
</feature>
<evidence type="ECO:0000313" key="3">
    <source>
        <dbReference type="Proteomes" id="UP000799118"/>
    </source>
</evidence>